<evidence type="ECO:0000313" key="3">
    <source>
        <dbReference type="Proteomes" id="UP000004478"/>
    </source>
</evidence>
<dbReference type="RefSeq" id="WP_009187185.1">
    <property type="nucleotide sequence ID" value="NZ_AMGM01000189.1"/>
</dbReference>
<evidence type="ECO:0008006" key="4">
    <source>
        <dbReference type="Google" id="ProtNLM"/>
    </source>
</evidence>
<name>K1KXP3_CECL9</name>
<dbReference type="EMBL" id="AMGM01000189">
    <property type="protein sequence ID" value="EKB47231.1"/>
    <property type="molecule type" value="Genomic_DNA"/>
</dbReference>
<comment type="caution">
    <text evidence="2">The sequence shown here is derived from an EMBL/GenBank/DDBJ whole genome shotgun (WGS) entry which is preliminary data.</text>
</comment>
<keyword evidence="3" id="KW-1185">Reference proteome</keyword>
<keyword evidence="1" id="KW-0175">Coiled coil</keyword>
<dbReference type="GO" id="GO:0004803">
    <property type="term" value="F:transposase activity"/>
    <property type="evidence" value="ECO:0007669"/>
    <property type="project" value="InterPro"/>
</dbReference>
<evidence type="ECO:0000313" key="2">
    <source>
        <dbReference type="EMBL" id="EKB47231.1"/>
    </source>
</evidence>
<dbReference type="GO" id="GO:0003677">
    <property type="term" value="F:DNA binding"/>
    <property type="evidence" value="ECO:0007669"/>
    <property type="project" value="InterPro"/>
</dbReference>
<dbReference type="Pfam" id="PF01527">
    <property type="entry name" value="HTH_Tnp_1"/>
    <property type="match status" value="1"/>
</dbReference>
<dbReference type="InterPro" id="IPR036388">
    <property type="entry name" value="WH-like_DNA-bd_sf"/>
</dbReference>
<dbReference type="AlphaFoldDB" id="K1KXP3"/>
<dbReference type="Proteomes" id="UP000004478">
    <property type="component" value="Unassembled WGS sequence"/>
</dbReference>
<sequence>MTKSVRDFKRYSISFKKHVVEELEKGSSFSELQKKYDIRGAETIQRWVRSFGRNHLLNKTVRIETVDEKRRLKELEEENKRLKAALADSVVANHMLETLVKVANEEYKTDLKKNFGNGLFPKGLKK</sequence>
<dbReference type="SUPFAM" id="SSF46689">
    <property type="entry name" value="Homeodomain-like"/>
    <property type="match status" value="1"/>
</dbReference>
<dbReference type="InterPro" id="IPR009057">
    <property type="entry name" value="Homeodomain-like_sf"/>
</dbReference>
<dbReference type="GO" id="GO:0006313">
    <property type="term" value="P:DNA transposition"/>
    <property type="evidence" value="ECO:0007669"/>
    <property type="project" value="InterPro"/>
</dbReference>
<dbReference type="InterPro" id="IPR002514">
    <property type="entry name" value="Transposase_8"/>
</dbReference>
<reference evidence="2 3" key="1">
    <citation type="journal article" date="2012" name="J. Bacteriol.">
        <title>Draft Genome Sequence of Cecembia lonarensis Strain LW9T, Isolated from Lonar Lake, a Haloalkaline Lake in India.</title>
        <authorList>
            <person name="Shivaji S."/>
            <person name="Ara S."/>
            <person name="Singh A."/>
            <person name="Pinnaka A.K."/>
        </authorList>
    </citation>
    <scope>NUCLEOTIDE SEQUENCE [LARGE SCALE GENOMIC DNA]</scope>
    <source>
        <strain evidence="2 3">LW9</strain>
    </source>
</reference>
<organism evidence="2 3">
    <name type="scientific">Cecembia lonarensis (strain CCUG 58316 / KCTC 22772 / LW9)</name>
    <dbReference type="NCBI Taxonomy" id="1225176"/>
    <lineage>
        <taxon>Bacteria</taxon>
        <taxon>Pseudomonadati</taxon>
        <taxon>Bacteroidota</taxon>
        <taxon>Cytophagia</taxon>
        <taxon>Cytophagales</taxon>
        <taxon>Cyclobacteriaceae</taxon>
        <taxon>Cecembia</taxon>
    </lineage>
</organism>
<protein>
    <recommendedName>
        <fullName evidence="4">Transposase</fullName>
    </recommendedName>
</protein>
<dbReference type="Gene3D" id="1.10.10.10">
    <property type="entry name" value="Winged helix-like DNA-binding domain superfamily/Winged helix DNA-binding domain"/>
    <property type="match status" value="1"/>
</dbReference>
<evidence type="ECO:0000256" key="1">
    <source>
        <dbReference type="SAM" id="Coils"/>
    </source>
</evidence>
<gene>
    <name evidence="2" type="ORF">B879_04173</name>
</gene>
<dbReference type="OrthoDB" id="839288at2"/>
<accession>K1KXP3</accession>
<proteinExistence type="predicted"/>
<feature type="coiled-coil region" evidence="1">
    <location>
        <begin position="58"/>
        <end position="92"/>
    </location>
</feature>